<dbReference type="Gene3D" id="1.25.40.10">
    <property type="entry name" value="Tetratricopeptide repeat domain"/>
    <property type="match status" value="1"/>
</dbReference>
<dbReference type="EMBL" id="QWGA01000008">
    <property type="protein sequence ID" value="RIJ27637.1"/>
    <property type="molecule type" value="Genomic_DNA"/>
</dbReference>
<dbReference type="InterPro" id="IPR040239">
    <property type="entry name" value="HcpB-like"/>
</dbReference>
<dbReference type="PANTHER" id="PTHR13891">
    <property type="entry name" value="CYTOCHROME C OXIDASE ASSEMBLY FACTOR 7"/>
    <property type="match status" value="1"/>
</dbReference>
<dbReference type="PANTHER" id="PTHR13891:SF1">
    <property type="entry name" value="CYTOCHROME C OXIDASE ASSEMBLY FACTOR 7"/>
    <property type="match status" value="1"/>
</dbReference>
<proteinExistence type="predicted"/>
<keyword evidence="1" id="KW-0732">Signal</keyword>
<protein>
    <submittedName>
        <fullName evidence="2">Sel1 repeat family protein</fullName>
    </submittedName>
</protein>
<gene>
    <name evidence="2" type="ORF">D1222_14725</name>
</gene>
<dbReference type="InterPro" id="IPR011990">
    <property type="entry name" value="TPR-like_helical_dom_sf"/>
</dbReference>
<evidence type="ECO:0000313" key="3">
    <source>
        <dbReference type="Proteomes" id="UP000265845"/>
    </source>
</evidence>
<name>A0A399RC73_9PROT</name>
<sequence length="265" mass="28953">MIILAVLAFASLFLTAQAKASPYGPPCEAEDYNACYAAKILRFKSDFGVLSPERPFDLFSQACERNDADGCFGLGTMLRRDFSNDNSDASLPENVEAVTPLDRDAGLRAYEKACELNSAMGCATYGVELLEDAGGDFEAATPIIQSSFLSVLKRSCLLGWSTSCETYLDQVRLVNTDGEWPSSFASLYDDEFDVAMQLCGPDDRMACHQAAVAKLMKAFEPEGTDAEGYQGARLLVETCENGYAESCELCTRLEDTCDPETWPEN</sequence>
<feature type="chain" id="PRO_5039925303" evidence="1">
    <location>
        <begin position="21"/>
        <end position="265"/>
    </location>
</feature>
<dbReference type="AlphaFoldDB" id="A0A399RC73"/>
<evidence type="ECO:0000256" key="1">
    <source>
        <dbReference type="SAM" id="SignalP"/>
    </source>
</evidence>
<accession>A0A399RC73</accession>
<dbReference type="Proteomes" id="UP000265845">
    <property type="component" value="Unassembled WGS sequence"/>
</dbReference>
<organism evidence="2 3">
    <name type="scientific">Henriciella algicola</name>
    <dbReference type="NCBI Taxonomy" id="1608422"/>
    <lineage>
        <taxon>Bacteria</taxon>
        <taxon>Pseudomonadati</taxon>
        <taxon>Pseudomonadota</taxon>
        <taxon>Alphaproteobacteria</taxon>
        <taxon>Hyphomonadales</taxon>
        <taxon>Hyphomonadaceae</taxon>
        <taxon>Henriciella</taxon>
    </lineage>
</organism>
<dbReference type="SUPFAM" id="SSF81901">
    <property type="entry name" value="HCP-like"/>
    <property type="match status" value="1"/>
</dbReference>
<reference evidence="2 3" key="1">
    <citation type="submission" date="2018-08" db="EMBL/GenBank/DDBJ databases">
        <title>Henriciella mobilis sp. nov., isolated from seawater.</title>
        <authorList>
            <person name="Cheng H."/>
            <person name="Wu Y.-H."/>
            <person name="Xu X.-W."/>
            <person name="Guo L.-L."/>
        </authorList>
    </citation>
    <scope>NUCLEOTIDE SEQUENCE [LARGE SCALE GENOMIC DNA]</scope>
    <source>
        <strain evidence="2 3">CCUG67844</strain>
    </source>
</reference>
<comment type="caution">
    <text evidence="2">The sequence shown here is derived from an EMBL/GenBank/DDBJ whole genome shotgun (WGS) entry which is preliminary data.</text>
</comment>
<keyword evidence="3" id="KW-1185">Reference proteome</keyword>
<feature type="signal peptide" evidence="1">
    <location>
        <begin position="1"/>
        <end position="20"/>
    </location>
</feature>
<evidence type="ECO:0000313" key="2">
    <source>
        <dbReference type="EMBL" id="RIJ27637.1"/>
    </source>
</evidence>